<organism evidence="1 2">
    <name type="scientific">Gottschalkia acidurici (strain ATCC 7906 / DSM 604 / BCRC 14475 / CIP 104303 / KCTC 5404 / NCIMB 10678 / 9a)</name>
    <name type="common">Clostridium acidurici</name>
    <dbReference type="NCBI Taxonomy" id="1128398"/>
    <lineage>
        <taxon>Bacteria</taxon>
        <taxon>Bacillati</taxon>
        <taxon>Bacillota</taxon>
        <taxon>Tissierellia</taxon>
        <taxon>Tissierellales</taxon>
        <taxon>Gottschalkiaceae</taxon>
        <taxon>Gottschalkia</taxon>
    </lineage>
</organism>
<dbReference type="EMBL" id="CP003326">
    <property type="protein sequence ID" value="AFS78332.1"/>
    <property type="molecule type" value="Genomic_DNA"/>
</dbReference>
<dbReference type="Proteomes" id="UP000006094">
    <property type="component" value="Chromosome"/>
</dbReference>
<keyword evidence="2" id="KW-1185">Reference proteome</keyword>
<name>K0AZW5_GOTA9</name>
<dbReference type="STRING" id="1128398.Curi_c13210"/>
<dbReference type="eggNOG" id="ENOG502ZWRY">
    <property type="taxonomic scope" value="Bacteria"/>
</dbReference>
<reference evidence="1 2" key="1">
    <citation type="journal article" date="2012" name="PLoS ONE">
        <title>The purine-utilizing bacterium Clostridium acidurici 9a: a genome-guided metabolic reconsideration.</title>
        <authorList>
            <person name="Hartwich K."/>
            <person name="Poehlein A."/>
            <person name="Daniel R."/>
        </authorList>
    </citation>
    <scope>NUCLEOTIDE SEQUENCE [LARGE SCALE GENOMIC DNA]</scope>
    <source>
        <strain evidence="2">ATCC 7906 / DSM 604 / BCRC 14475 / CIP 104303 / KCTC 5404 / NCIMB 10678 / 9a</strain>
    </source>
</reference>
<accession>K0AZW5</accession>
<evidence type="ECO:0000313" key="2">
    <source>
        <dbReference type="Proteomes" id="UP000006094"/>
    </source>
</evidence>
<proteinExistence type="predicted"/>
<gene>
    <name evidence="1" type="ordered locus">Curi_c13210</name>
</gene>
<evidence type="ECO:0000313" key="1">
    <source>
        <dbReference type="EMBL" id="AFS78332.1"/>
    </source>
</evidence>
<sequence>MMKHVTIVEGHGYSTLKDKVNEWMSENESQILEMVAVEYEQHGEIYLARITYEEK</sequence>
<dbReference type="KEGG" id="cad:Curi_c13210"/>
<dbReference type="HOGENOM" id="CLU_3023788_0_0_9"/>
<protein>
    <submittedName>
        <fullName evidence="1">Uncharacterized protein</fullName>
    </submittedName>
</protein>
<dbReference type="AlphaFoldDB" id="K0AZW5"/>